<dbReference type="RefSeq" id="WP_151110964.1">
    <property type="nucleotide sequence ID" value="NZ_JACSQO010000001.1"/>
</dbReference>
<comment type="similarity">
    <text evidence="1">Belongs to the LytR/CpsA/Psr (LCP) family.</text>
</comment>
<dbReference type="InterPro" id="IPR004474">
    <property type="entry name" value="LytR_CpsA_psr"/>
</dbReference>
<organism evidence="6 7">
    <name type="scientific">Psychrobacillus faecigallinarum</name>
    <dbReference type="NCBI Taxonomy" id="2762235"/>
    <lineage>
        <taxon>Bacteria</taxon>
        <taxon>Bacillati</taxon>
        <taxon>Bacillota</taxon>
        <taxon>Bacilli</taxon>
        <taxon>Bacillales</taxon>
        <taxon>Bacillaceae</taxon>
        <taxon>Psychrobacillus</taxon>
    </lineage>
</organism>
<dbReference type="Gene3D" id="3.40.630.190">
    <property type="entry name" value="LCP protein"/>
    <property type="match status" value="1"/>
</dbReference>
<evidence type="ECO:0000256" key="1">
    <source>
        <dbReference type="ARBA" id="ARBA00006068"/>
    </source>
</evidence>
<name>A0ABR8R5N2_9BACI</name>
<sequence>MSKKNIILLVLLFFCCIFIGLFFYAQNVYSDVTTTLQEIHEPELRKVSVLRKDEIVLQKKIPFSLLILGVDKREGDKGRSDTILFLTVNPTSESIKMVSIPRDTYTEIIGKEIQDKINHAYAFGGIEMSVNTVENLLNVPIDYVIQIDMEGFKDIVDFIGGVTVNNDRSFQVNDTIFKEGEISLHGEQALDYVQMRKDDPQGDFGRQLRQKQVIQSLLKKGANFNILLKHNELLHIIEENIQTNMTFEQMLNIQKEYKKSINTIESLSFEDGVGELKNGIWYYMMNEDELNDISREMNEHLKM</sequence>
<dbReference type="Pfam" id="PF03816">
    <property type="entry name" value="LytR_cpsA_psr"/>
    <property type="match status" value="1"/>
</dbReference>
<keyword evidence="2" id="KW-0812">Transmembrane</keyword>
<evidence type="ECO:0000313" key="6">
    <source>
        <dbReference type="EMBL" id="MBD7943084.1"/>
    </source>
</evidence>
<keyword evidence="4" id="KW-1133">Transmembrane helix</keyword>
<evidence type="ECO:0000313" key="7">
    <source>
        <dbReference type="Proteomes" id="UP000640786"/>
    </source>
</evidence>
<comment type="caution">
    <text evidence="6">The sequence shown here is derived from an EMBL/GenBank/DDBJ whole genome shotgun (WGS) entry which is preliminary data.</text>
</comment>
<evidence type="ECO:0000256" key="4">
    <source>
        <dbReference type="ARBA" id="ARBA00022989"/>
    </source>
</evidence>
<evidence type="ECO:0000259" key="5">
    <source>
        <dbReference type="Pfam" id="PF03816"/>
    </source>
</evidence>
<evidence type="ECO:0000256" key="2">
    <source>
        <dbReference type="ARBA" id="ARBA00022692"/>
    </source>
</evidence>
<accession>A0ABR8R5N2</accession>
<reference evidence="6 7" key="1">
    <citation type="submission" date="2020-08" db="EMBL/GenBank/DDBJ databases">
        <title>A Genomic Blueprint of the Chicken Gut Microbiome.</title>
        <authorList>
            <person name="Gilroy R."/>
            <person name="Ravi A."/>
            <person name="Getino M."/>
            <person name="Pursley I."/>
            <person name="Horton D.L."/>
            <person name="Alikhan N.-F."/>
            <person name="Baker D."/>
            <person name="Gharbi K."/>
            <person name="Hall N."/>
            <person name="Watson M."/>
            <person name="Adriaenssens E.M."/>
            <person name="Foster-Nyarko E."/>
            <person name="Jarju S."/>
            <person name="Secka A."/>
            <person name="Antonio M."/>
            <person name="Oren A."/>
            <person name="Chaudhuri R."/>
            <person name="La Ragione R.M."/>
            <person name="Hildebrand F."/>
            <person name="Pallen M.J."/>
        </authorList>
    </citation>
    <scope>NUCLEOTIDE SEQUENCE [LARGE SCALE GENOMIC DNA]</scope>
    <source>
        <strain evidence="6 7">Sa2BUA9</strain>
    </source>
</reference>
<proteinExistence type="inferred from homology"/>
<feature type="domain" description="Cell envelope-related transcriptional attenuator" evidence="5">
    <location>
        <begin position="79"/>
        <end position="221"/>
    </location>
</feature>
<keyword evidence="4" id="KW-0472">Membrane</keyword>
<dbReference type="Proteomes" id="UP000640786">
    <property type="component" value="Unassembled WGS sequence"/>
</dbReference>
<dbReference type="NCBIfam" id="TIGR00350">
    <property type="entry name" value="lytR_cpsA_psr"/>
    <property type="match status" value="1"/>
</dbReference>
<keyword evidence="7" id="KW-1185">Reference proteome</keyword>
<dbReference type="InterPro" id="IPR050922">
    <property type="entry name" value="LytR/CpsA/Psr_CW_biosynth"/>
</dbReference>
<evidence type="ECO:0000256" key="3">
    <source>
        <dbReference type="ARBA" id="ARBA00022968"/>
    </source>
</evidence>
<gene>
    <name evidence="6" type="ORF">H9650_03055</name>
</gene>
<dbReference type="PANTHER" id="PTHR33392">
    <property type="entry name" value="POLYISOPRENYL-TEICHOIC ACID--PEPTIDOGLYCAN TEICHOIC ACID TRANSFERASE TAGU"/>
    <property type="match status" value="1"/>
</dbReference>
<dbReference type="EMBL" id="JACSQO010000001">
    <property type="protein sequence ID" value="MBD7943084.1"/>
    <property type="molecule type" value="Genomic_DNA"/>
</dbReference>
<dbReference type="PANTHER" id="PTHR33392:SF6">
    <property type="entry name" value="POLYISOPRENYL-TEICHOIC ACID--PEPTIDOGLYCAN TEICHOIC ACID TRANSFERASE TAGU"/>
    <property type="match status" value="1"/>
</dbReference>
<protein>
    <submittedName>
        <fullName evidence="6">LCP family protein</fullName>
    </submittedName>
</protein>
<keyword evidence="3" id="KW-0735">Signal-anchor</keyword>